<dbReference type="Proteomes" id="UP001344888">
    <property type="component" value="Unassembled WGS sequence"/>
</dbReference>
<dbReference type="Gene3D" id="3.40.50.300">
    <property type="entry name" value="P-loop containing nucleotide triphosphate hydrolases"/>
    <property type="match status" value="1"/>
</dbReference>
<dbReference type="GO" id="GO:0005524">
    <property type="term" value="F:ATP binding"/>
    <property type="evidence" value="ECO:0007669"/>
    <property type="project" value="UniProtKB-KW"/>
</dbReference>
<comment type="caution">
    <text evidence="9">The sequence shown here is derived from an EMBL/GenBank/DDBJ whole genome shotgun (WGS) entry which is preliminary data.</text>
</comment>
<sequence length="276" mass="31004">MSTITLERPTEQAVTKETSVVTETVLELRNIAKSYDMKTLIIQDIDLQLKQGEFVSIIGPSGAGKSTLLRCINRMIEPTSGDIIFDGTNITQLNKASLRKQRTKIGMVFQHYNLVSRLTVFENVLHGRFGYKSTLQGILGLYTEEEKMLALSILEKLGMKEHVYKRCDQLSGGQKQRVGIARALVQQPKLLLCDEPIASLDPNSSKVIMDHLKEISQSMGITVLVNLHQVDVALKYSDRIIGLNRGSKLFDDLPKRLSQMDIHNIYGAEVDELIFE</sequence>
<evidence type="ECO:0000313" key="10">
    <source>
        <dbReference type="Proteomes" id="UP001344888"/>
    </source>
</evidence>
<keyword evidence="10" id="KW-1185">Reference proteome</keyword>
<evidence type="ECO:0000256" key="5">
    <source>
        <dbReference type="ARBA" id="ARBA00022885"/>
    </source>
</evidence>
<dbReference type="CDD" id="cd03256">
    <property type="entry name" value="ABC_PhnC_transporter"/>
    <property type="match status" value="1"/>
</dbReference>
<feature type="domain" description="ABC transporter" evidence="8">
    <location>
        <begin position="26"/>
        <end position="270"/>
    </location>
</feature>
<dbReference type="EMBL" id="JARSFG010000007">
    <property type="protein sequence ID" value="MEC1177921.1"/>
    <property type="molecule type" value="Genomic_DNA"/>
</dbReference>
<dbReference type="Pfam" id="PF00005">
    <property type="entry name" value="ABC_tran"/>
    <property type="match status" value="1"/>
</dbReference>
<dbReference type="NCBIfam" id="TIGR02315">
    <property type="entry name" value="ABC_phnC"/>
    <property type="match status" value="1"/>
</dbReference>
<evidence type="ECO:0000256" key="6">
    <source>
        <dbReference type="ARBA" id="ARBA00022967"/>
    </source>
</evidence>
<dbReference type="GO" id="GO:0016020">
    <property type="term" value="C:membrane"/>
    <property type="evidence" value="ECO:0007669"/>
    <property type="project" value="InterPro"/>
</dbReference>
<dbReference type="InterPro" id="IPR003439">
    <property type="entry name" value="ABC_transporter-like_ATP-bd"/>
</dbReference>
<dbReference type="PANTHER" id="PTHR43166">
    <property type="entry name" value="AMINO ACID IMPORT ATP-BINDING PROTEIN"/>
    <property type="match status" value="1"/>
</dbReference>
<dbReference type="GO" id="GO:0016887">
    <property type="term" value="F:ATP hydrolysis activity"/>
    <property type="evidence" value="ECO:0007669"/>
    <property type="project" value="InterPro"/>
</dbReference>
<keyword evidence="6" id="KW-1278">Translocase</keyword>
<evidence type="ECO:0000259" key="8">
    <source>
        <dbReference type="PROSITE" id="PS50893"/>
    </source>
</evidence>
<dbReference type="SUPFAM" id="SSF52540">
    <property type="entry name" value="P-loop containing nucleoside triphosphate hydrolases"/>
    <property type="match status" value="1"/>
</dbReference>
<dbReference type="InterPro" id="IPR003593">
    <property type="entry name" value="AAA+_ATPase"/>
</dbReference>
<dbReference type="RefSeq" id="WP_107840576.1">
    <property type="nucleotide sequence ID" value="NZ_JARSFG010000007.1"/>
</dbReference>
<dbReference type="InterPro" id="IPR012693">
    <property type="entry name" value="ABC_transpr_PhnC"/>
</dbReference>
<dbReference type="PROSITE" id="PS50893">
    <property type="entry name" value="ABC_TRANSPORTER_2"/>
    <property type="match status" value="1"/>
</dbReference>
<dbReference type="PANTHER" id="PTHR43166:SF6">
    <property type="entry name" value="PHOSPHONATES IMPORT ATP-BINDING PROTEIN PHNC"/>
    <property type="match status" value="1"/>
</dbReference>
<dbReference type="InterPro" id="IPR050086">
    <property type="entry name" value="MetN_ABC_transporter-like"/>
</dbReference>
<protein>
    <submittedName>
        <fullName evidence="9">Phosphonate ABC transporter ATP-binding protein</fullName>
    </submittedName>
</protein>
<keyword evidence="5" id="KW-0918">Phosphonate transport</keyword>
<keyword evidence="4 9" id="KW-0067">ATP-binding</keyword>
<keyword evidence="3" id="KW-0547">Nucleotide-binding</keyword>
<keyword evidence="2" id="KW-1003">Cell membrane</keyword>
<name>A0AAW9NN51_9BACL</name>
<dbReference type="PROSITE" id="PS00211">
    <property type="entry name" value="ABC_TRANSPORTER_1"/>
    <property type="match status" value="1"/>
</dbReference>
<proteinExistence type="predicted"/>
<keyword evidence="7" id="KW-0472">Membrane</keyword>
<dbReference type="InterPro" id="IPR027417">
    <property type="entry name" value="P-loop_NTPase"/>
</dbReference>
<evidence type="ECO:0000256" key="3">
    <source>
        <dbReference type="ARBA" id="ARBA00022741"/>
    </source>
</evidence>
<evidence type="ECO:0000256" key="4">
    <source>
        <dbReference type="ARBA" id="ARBA00022840"/>
    </source>
</evidence>
<evidence type="ECO:0000256" key="1">
    <source>
        <dbReference type="ARBA" id="ARBA00022448"/>
    </source>
</evidence>
<keyword evidence="1" id="KW-0813">Transport</keyword>
<reference evidence="9 10" key="1">
    <citation type="submission" date="2023-03" db="EMBL/GenBank/DDBJ databases">
        <title>Bacillus Genome Sequencing.</title>
        <authorList>
            <person name="Dunlap C."/>
        </authorList>
    </citation>
    <scope>NUCLEOTIDE SEQUENCE [LARGE SCALE GENOMIC DNA]</scope>
    <source>
        <strain evidence="9 10">B-59205</strain>
    </source>
</reference>
<accession>A0AAW9NN51</accession>
<dbReference type="SMART" id="SM00382">
    <property type="entry name" value="AAA"/>
    <property type="match status" value="1"/>
</dbReference>
<evidence type="ECO:0000313" key="9">
    <source>
        <dbReference type="EMBL" id="MEC1177921.1"/>
    </source>
</evidence>
<evidence type="ECO:0000256" key="7">
    <source>
        <dbReference type="ARBA" id="ARBA00023136"/>
    </source>
</evidence>
<dbReference type="AlphaFoldDB" id="A0AAW9NN51"/>
<dbReference type="GO" id="GO:0015416">
    <property type="term" value="F:ABC-type phosphonate transporter activity"/>
    <property type="evidence" value="ECO:0007669"/>
    <property type="project" value="InterPro"/>
</dbReference>
<gene>
    <name evidence="9" type="primary">phnC</name>
    <name evidence="9" type="ORF">P9B03_05445</name>
</gene>
<evidence type="ECO:0000256" key="2">
    <source>
        <dbReference type="ARBA" id="ARBA00022475"/>
    </source>
</evidence>
<organism evidence="9 10">
    <name type="scientific">Metasolibacillus meyeri</name>
    <dbReference type="NCBI Taxonomy" id="1071052"/>
    <lineage>
        <taxon>Bacteria</taxon>
        <taxon>Bacillati</taxon>
        <taxon>Bacillota</taxon>
        <taxon>Bacilli</taxon>
        <taxon>Bacillales</taxon>
        <taxon>Caryophanaceae</taxon>
        <taxon>Metasolibacillus</taxon>
    </lineage>
</organism>
<dbReference type="InterPro" id="IPR017871">
    <property type="entry name" value="ABC_transporter-like_CS"/>
</dbReference>